<accession>A0AAX4KZJ2</accession>
<gene>
    <name evidence="1" type="ORF">V6M85_12745</name>
</gene>
<dbReference type="RefSeq" id="WP_338600834.1">
    <property type="nucleotide sequence ID" value="NZ_CP146016.1"/>
</dbReference>
<reference evidence="1 2" key="1">
    <citation type="submission" date="2024-02" db="EMBL/GenBank/DDBJ databases">
        <title>STSV induces naive adaptation in Sulfolobus.</title>
        <authorList>
            <person name="Xiang X."/>
            <person name="Song M."/>
        </authorList>
    </citation>
    <scope>NUCLEOTIDE SEQUENCE [LARGE SCALE GENOMIC DNA]</scope>
    <source>
        <strain evidence="1 2">RT2</strain>
    </source>
</reference>
<evidence type="ECO:0000313" key="1">
    <source>
        <dbReference type="EMBL" id="WWQ60293.1"/>
    </source>
</evidence>
<name>A0AAX4KZJ2_9CREN</name>
<dbReference type="InterPro" id="IPR008978">
    <property type="entry name" value="HSP20-like_chaperone"/>
</dbReference>
<dbReference type="Gene3D" id="2.60.40.790">
    <property type="match status" value="1"/>
</dbReference>
<sequence>MANAFIREDEDPDYDIIISSNSVVIYLDLRGKEIVYDKVNIKTDGNKIYVTDSSANRLIKIIPLPAKVDPLTLTYKYKNGIFILQGNKIN</sequence>
<dbReference type="GeneID" id="89337652"/>
<dbReference type="AlphaFoldDB" id="A0AAX4KZJ2"/>
<keyword evidence="2" id="KW-1185">Reference proteome</keyword>
<organism evidence="1 2">
    <name type="scientific">Sulfolobus tengchongensis</name>
    <dbReference type="NCBI Taxonomy" id="207809"/>
    <lineage>
        <taxon>Archaea</taxon>
        <taxon>Thermoproteota</taxon>
        <taxon>Thermoprotei</taxon>
        <taxon>Sulfolobales</taxon>
        <taxon>Sulfolobaceae</taxon>
        <taxon>Sulfolobus</taxon>
    </lineage>
</organism>
<evidence type="ECO:0000313" key="2">
    <source>
        <dbReference type="Proteomes" id="UP001432202"/>
    </source>
</evidence>
<dbReference type="EMBL" id="CP146016">
    <property type="protein sequence ID" value="WWQ60293.1"/>
    <property type="molecule type" value="Genomic_DNA"/>
</dbReference>
<proteinExistence type="predicted"/>
<protein>
    <submittedName>
        <fullName evidence="1">Uncharacterized protein</fullName>
    </submittedName>
</protein>
<dbReference type="Proteomes" id="UP001432202">
    <property type="component" value="Chromosome"/>
</dbReference>
<dbReference type="SUPFAM" id="SSF49764">
    <property type="entry name" value="HSP20-like chaperones"/>
    <property type="match status" value="1"/>
</dbReference>
<dbReference type="CDD" id="cd00298">
    <property type="entry name" value="ACD_sHsps_p23-like"/>
    <property type="match status" value="1"/>
</dbReference>